<feature type="domain" description="GATA-type" evidence="4">
    <location>
        <begin position="137"/>
        <end position="167"/>
    </location>
</feature>
<dbReference type="InterPro" id="IPR003814">
    <property type="entry name" value="FmdEsu_dom"/>
</dbReference>
<dbReference type="Pfam" id="PF01258">
    <property type="entry name" value="zf-dskA_traR"/>
    <property type="match status" value="1"/>
</dbReference>
<evidence type="ECO:0000313" key="5">
    <source>
        <dbReference type="EMBL" id="ANZ44909.1"/>
    </source>
</evidence>
<evidence type="ECO:0000256" key="2">
    <source>
        <dbReference type="ARBA" id="ARBA00022771"/>
    </source>
</evidence>
<dbReference type="InterPro" id="IPR026328">
    <property type="entry name" value="FmdE"/>
</dbReference>
<dbReference type="KEGG" id="cpor:BED41_07380"/>
<dbReference type="SUPFAM" id="SSF143555">
    <property type="entry name" value="FwdE-like"/>
    <property type="match status" value="1"/>
</dbReference>
<dbReference type="Pfam" id="PF02663">
    <property type="entry name" value="FmdE"/>
    <property type="match status" value="1"/>
</dbReference>
<organism evidence="5 6">
    <name type="scientific">Cloacibacillus porcorum</name>
    <dbReference type="NCBI Taxonomy" id="1197717"/>
    <lineage>
        <taxon>Bacteria</taxon>
        <taxon>Thermotogati</taxon>
        <taxon>Synergistota</taxon>
        <taxon>Synergistia</taxon>
        <taxon>Synergistales</taxon>
        <taxon>Synergistaceae</taxon>
        <taxon>Cloacibacillus</taxon>
    </lineage>
</organism>
<dbReference type="GO" id="GO:0008270">
    <property type="term" value="F:zinc ion binding"/>
    <property type="evidence" value="ECO:0007669"/>
    <property type="project" value="UniProtKB-KW"/>
</dbReference>
<evidence type="ECO:0000313" key="6">
    <source>
        <dbReference type="Proteomes" id="UP000093044"/>
    </source>
</evidence>
<dbReference type="Gene3D" id="3.30.1330.130">
    <property type="match status" value="1"/>
</dbReference>
<gene>
    <name evidence="5" type="ORF">BED41_07380</name>
</gene>
<dbReference type="PIRSF" id="PIRSF006578">
    <property type="entry name" value="FwdE"/>
    <property type="match status" value="1"/>
</dbReference>
<proteinExistence type="predicted"/>
<dbReference type="AlphaFoldDB" id="A0A1B2I4L6"/>
<dbReference type="Proteomes" id="UP000093044">
    <property type="component" value="Chromosome"/>
</dbReference>
<evidence type="ECO:0000256" key="3">
    <source>
        <dbReference type="ARBA" id="ARBA00022833"/>
    </source>
</evidence>
<dbReference type="InterPro" id="IPR053194">
    <property type="entry name" value="tRNA_methyltr_O"/>
</dbReference>
<dbReference type="EMBL" id="CP016757">
    <property type="protein sequence ID" value="ANZ44909.1"/>
    <property type="molecule type" value="Genomic_DNA"/>
</dbReference>
<dbReference type="GO" id="GO:0006355">
    <property type="term" value="P:regulation of DNA-templated transcription"/>
    <property type="evidence" value="ECO:0007669"/>
    <property type="project" value="InterPro"/>
</dbReference>
<dbReference type="InterPro" id="IPR000962">
    <property type="entry name" value="Znf_DskA_TraR"/>
</dbReference>
<keyword evidence="1" id="KW-0479">Metal-binding</keyword>
<evidence type="ECO:0000256" key="1">
    <source>
        <dbReference type="ARBA" id="ARBA00022723"/>
    </source>
</evidence>
<dbReference type="RefSeq" id="WP_066744480.1">
    <property type="nucleotide sequence ID" value="NZ_CP016757.1"/>
</dbReference>
<accession>A0A1B2I4L6</accession>
<dbReference type="GO" id="GO:0043565">
    <property type="term" value="F:sequence-specific DNA binding"/>
    <property type="evidence" value="ECO:0007669"/>
    <property type="project" value="InterPro"/>
</dbReference>
<dbReference type="PANTHER" id="PTHR39418">
    <property type="entry name" value="DEHYDROGENASE-RELATED"/>
    <property type="match status" value="1"/>
</dbReference>
<protein>
    <submittedName>
        <fullName evidence="5">Formylmethanofuran dehydrogenase</fullName>
    </submittedName>
</protein>
<dbReference type="STRING" id="1197717.BED41_07380"/>
<name>A0A1B2I4L6_9BACT</name>
<keyword evidence="3" id="KW-0862">Zinc</keyword>
<dbReference type="OrthoDB" id="9804309at2"/>
<reference evidence="5" key="1">
    <citation type="submission" date="2016-08" db="EMBL/GenBank/DDBJ databases">
        <title>Complete genome of Cloacibacillus porcorum.</title>
        <authorList>
            <person name="Looft T."/>
            <person name="Bayles D.O."/>
            <person name="Alt D.P."/>
        </authorList>
    </citation>
    <scope>NUCLEOTIDE SEQUENCE [LARGE SCALE GENOMIC DNA]</scope>
    <source>
        <strain evidence="5">CL-84</strain>
    </source>
</reference>
<evidence type="ECO:0000259" key="4">
    <source>
        <dbReference type="PROSITE" id="PS50114"/>
    </source>
</evidence>
<sequence>MDKELLYKKCVDFHGHSCGGLLIGFRAALCAMERFAITEPSPDEEIVCVAENDACGIDAVQALLGCTAGKGNLILRLRGKQAFTFFDRKSGDSFRIVLKEKEFASKEEKRKFMREAPTEEIFKIEEARFALPREAKIYQSRRCARCGEPTAEPWLRVSDGKLLCLDCLDEATTAP</sequence>
<dbReference type="PROSITE" id="PS50114">
    <property type="entry name" value="GATA_ZN_FINGER_2"/>
    <property type="match status" value="1"/>
</dbReference>
<keyword evidence="2" id="KW-0863">Zinc-finger</keyword>
<dbReference type="GeneID" id="83057671"/>
<keyword evidence="6" id="KW-1185">Reference proteome</keyword>
<dbReference type="PANTHER" id="PTHR39418:SF1">
    <property type="entry name" value="DEHYDROGENASE"/>
    <property type="match status" value="1"/>
</dbReference>
<dbReference type="InterPro" id="IPR000679">
    <property type="entry name" value="Znf_GATA"/>
</dbReference>